<evidence type="ECO:0000256" key="1">
    <source>
        <dbReference type="SAM" id="Phobius"/>
    </source>
</evidence>
<feature type="transmembrane region" description="Helical" evidence="1">
    <location>
        <begin position="120"/>
        <end position="140"/>
    </location>
</feature>
<protein>
    <recommendedName>
        <fullName evidence="3">ABC-2 type transporter domain-containing protein</fullName>
    </recommendedName>
</protein>
<reference evidence="2" key="1">
    <citation type="submission" date="2019-08" db="EMBL/GenBank/DDBJ databases">
        <authorList>
            <person name="Kucharzyk K."/>
            <person name="Murdoch R.W."/>
            <person name="Higgins S."/>
            <person name="Loffler F."/>
        </authorList>
    </citation>
    <scope>NUCLEOTIDE SEQUENCE</scope>
</reference>
<feature type="transmembrane region" description="Helical" evidence="1">
    <location>
        <begin position="97"/>
        <end position="113"/>
    </location>
</feature>
<evidence type="ECO:0008006" key="3">
    <source>
        <dbReference type="Google" id="ProtNLM"/>
    </source>
</evidence>
<feature type="transmembrane region" description="Helical" evidence="1">
    <location>
        <begin position="254"/>
        <end position="273"/>
    </location>
</feature>
<evidence type="ECO:0000313" key="2">
    <source>
        <dbReference type="EMBL" id="MPM77781.1"/>
    </source>
</evidence>
<accession>A0A645CLD7</accession>
<organism evidence="2">
    <name type="scientific">bioreactor metagenome</name>
    <dbReference type="NCBI Taxonomy" id="1076179"/>
    <lineage>
        <taxon>unclassified sequences</taxon>
        <taxon>metagenomes</taxon>
        <taxon>ecological metagenomes</taxon>
    </lineage>
</organism>
<name>A0A645CLD7_9ZZZZ</name>
<keyword evidence="1" id="KW-1133">Transmembrane helix</keyword>
<keyword evidence="1" id="KW-0472">Membrane</keyword>
<dbReference type="AlphaFoldDB" id="A0A645CLD7"/>
<sequence>MKKFQGENYTLNYDDLNDIEFDNLIDEDLKEIELFLDSYMVKKVDDEKIENTIDVLREYIPKQAEEGIVIKLKQSLIGNIKSIINLAQFNISLVSKSYWILSLVLILLGVIATKKFNFNIYSSAIIMSPIPILLGIFELIKGKEENVWELELSYKYSLKETLLCKIVIILIFSILISLIMTVTLYNTNCEISLLKMIKLSLIPMFVTSAISLIIVSLYRNSNSIGVCVAIWMIQAATIDEKTIENILTIDNLTIIFMLIVSIILTIYASKLFYKMSVNYTDYKNCDF</sequence>
<comment type="caution">
    <text evidence="2">The sequence shown here is derived from an EMBL/GenBank/DDBJ whole genome shotgun (WGS) entry which is preliminary data.</text>
</comment>
<dbReference type="EMBL" id="VSSQ01028174">
    <property type="protein sequence ID" value="MPM77781.1"/>
    <property type="molecule type" value="Genomic_DNA"/>
</dbReference>
<feature type="transmembrane region" description="Helical" evidence="1">
    <location>
        <begin position="197"/>
        <end position="218"/>
    </location>
</feature>
<keyword evidence="1" id="KW-0812">Transmembrane</keyword>
<proteinExistence type="predicted"/>
<gene>
    <name evidence="2" type="ORF">SDC9_124789</name>
</gene>
<feature type="transmembrane region" description="Helical" evidence="1">
    <location>
        <begin position="160"/>
        <end position="185"/>
    </location>
</feature>